<accession>A0A915JT49</accession>
<protein>
    <submittedName>
        <fullName evidence="2">Uncharacterized protein</fullName>
    </submittedName>
</protein>
<dbReference type="AlphaFoldDB" id="A0A915JT49"/>
<organism evidence="1 2">
    <name type="scientific">Romanomermis culicivorax</name>
    <name type="common">Nematode worm</name>
    <dbReference type="NCBI Taxonomy" id="13658"/>
    <lineage>
        <taxon>Eukaryota</taxon>
        <taxon>Metazoa</taxon>
        <taxon>Ecdysozoa</taxon>
        <taxon>Nematoda</taxon>
        <taxon>Enoplea</taxon>
        <taxon>Dorylaimia</taxon>
        <taxon>Mermithida</taxon>
        <taxon>Mermithoidea</taxon>
        <taxon>Mermithidae</taxon>
        <taxon>Romanomermis</taxon>
    </lineage>
</organism>
<dbReference type="WBParaSite" id="nRc.2.0.1.t29505-RA">
    <property type="protein sequence ID" value="nRc.2.0.1.t29505-RA"/>
    <property type="gene ID" value="nRc.2.0.1.g29505"/>
</dbReference>
<reference evidence="2" key="1">
    <citation type="submission" date="2022-11" db="UniProtKB">
        <authorList>
            <consortium name="WormBaseParasite"/>
        </authorList>
    </citation>
    <scope>IDENTIFICATION</scope>
</reference>
<sequence length="62" mass="7054">MPYITTNFPEPQAVRKTYPGLHPKDAKCPGQIILAFRTTYQMIITTTRSHGTKCHAHRTAKK</sequence>
<evidence type="ECO:0000313" key="1">
    <source>
        <dbReference type="Proteomes" id="UP000887565"/>
    </source>
</evidence>
<keyword evidence="1" id="KW-1185">Reference proteome</keyword>
<evidence type="ECO:0000313" key="2">
    <source>
        <dbReference type="WBParaSite" id="nRc.2.0.1.t29505-RA"/>
    </source>
</evidence>
<dbReference type="Proteomes" id="UP000887565">
    <property type="component" value="Unplaced"/>
</dbReference>
<proteinExistence type="predicted"/>
<name>A0A915JT49_ROMCU</name>